<dbReference type="Proteomes" id="UP001236014">
    <property type="component" value="Chromosome"/>
</dbReference>
<feature type="region of interest" description="Disordered" evidence="1">
    <location>
        <begin position="1"/>
        <end position="45"/>
    </location>
</feature>
<protein>
    <submittedName>
        <fullName evidence="2">Uncharacterized protein</fullName>
    </submittedName>
</protein>
<dbReference type="KEGG" id="acab:QRX50_13605"/>
<name>A0A9Y2MUE2_9PSEU</name>
<dbReference type="EMBL" id="CP127294">
    <property type="protein sequence ID" value="WIX81715.1"/>
    <property type="molecule type" value="Genomic_DNA"/>
</dbReference>
<dbReference type="RefSeq" id="WP_285972299.1">
    <property type="nucleotide sequence ID" value="NZ_CP127294.1"/>
</dbReference>
<accession>A0A9Y2MUE2</accession>
<sequence>MKRPEEDPGQFGLFGGVASAPPPASGRQCPPAKSRKPRGGHVGNPLVAKDVLAEVQEGRFALLDDTDRVVVFEDTNWVRVALDEDIVLHLLSIDYIRRGPARDTVTAYHGAVRRPVTPLKLTPRGRSMLQRWSNLAPLHT</sequence>
<keyword evidence="3" id="KW-1185">Reference proteome</keyword>
<dbReference type="AlphaFoldDB" id="A0A9Y2MUE2"/>
<evidence type="ECO:0000313" key="2">
    <source>
        <dbReference type="EMBL" id="WIX81715.1"/>
    </source>
</evidence>
<gene>
    <name evidence="2" type="ORF">QRX50_13605</name>
</gene>
<reference evidence="2 3" key="1">
    <citation type="submission" date="2023-06" db="EMBL/GenBank/DDBJ databases">
        <authorList>
            <person name="Oyuntsetseg B."/>
            <person name="Kim S.B."/>
        </authorList>
    </citation>
    <scope>NUCLEOTIDE SEQUENCE [LARGE SCALE GENOMIC DNA]</scope>
    <source>
        <strain evidence="2 3">2-15</strain>
    </source>
</reference>
<evidence type="ECO:0000313" key="3">
    <source>
        <dbReference type="Proteomes" id="UP001236014"/>
    </source>
</evidence>
<organism evidence="2 3">
    <name type="scientific">Amycolatopsis carbonis</name>
    <dbReference type="NCBI Taxonomy" id="715471"/>
    <lineage>
        <taxon>Bacteria</taxon>
        <taxon>Bacillati</taxon>
        <taxon>Actinomycetota</taxon>
        <taxon>Actinomycetes</taxon>
        <taxon>Pseudonocardiales</taxon>
        <taxon>Pseudonocardiaceae</taxon>
        <taxon>Amycolatopsis</taxon>
    </lineage>
</organism>
<proteinExistence type="predicted"/>
<evidence type="ECO:0000256" key="1">
    <source>
        <dbReference type="SAM" id="MobiDB-lite"/>
    </source>
</evidence>